<dbReference type="PANTHER" id="PTHR44129">
    <property type="entry name" value="WD REPEAT-CONTAINING PROTEIN POP1"/>
    <property type="match status" value="1"/>
</dbReference>
<feature type="repeat" description="WD" evidence="3">
    <location>
        <begin position="3155"/>
        <end position="3196"/>
    </location>
</feature>
<proteinExistence type="predicted"/>
<keyword evidence="1 3" id="KW-0853">WD repeat</keyword>
<dbReference type="SMART" id="SM00320">
    <property type="entry name" value="WD40"/>
    <property type="match status" value="11"/>
</dbReference>
<dbReference type="PROSITE" id="PS50294">
    <property type="entry name" value="WD_REPEATS_REGION"/>
    <property type="match status" value="4"/>
</dbReference>
<dbReference type="PROSITE" id="PS50082">
    <property type="entry name" value="WD_REPEATS_2"/>
    <property type="match status" value="4"/>
</dbReference>
<evidence type="ECO:0000313" key="7">
    <source>
        <dbReference type="Proteomes" id="UP000692954"/>
    </source>
</evidence>
<feature type="repeat" description="WD" evidence="3">
    <location>
        <begin position="2060"/>
        <end position="2101"/>
    </location>
</feature>
<dbReference type="Pfam" id="PF05729">
    <property type="entry name" value="NACHT"/>
    <property type="match status" value="1"/>
</dbReference>
<organism evidence="6 7">
    <name type="scientific">Paramecium sonneborni</name>
    <dbReference type="NCBI Taxonomy" id="65129"/>
    <lineage>
        <taxon>Eukaryota</taxon>
        <taxon>Sar</taxon>
        <taxon>Alveolata</taxon>
        <taxon>Ciliophora</taxon>
        <taxon>Intramacronucleata</taxon>
        <taxon>Oligohymenophorea</taxon>
        <taxon>Peniculida</taxon>
        <taxon>Parameciidae</taxon>
        <taxon>Paramecium</taxon>
    </lineage>
</organism>
<keyword evidence="7" id="KW-1185">Reference proteome</keyword>
<evidence type="ECO:0000256" key="2">
    <source>
        <dbReference type="ARBA" id="ARBA00022737"/>
    </source>
</evidence>
<dbReference type="EMBL" id="CAJJDN010000157">
    <property type="protein sequence ID" value="CAD8125274.1"/>
    <property type="molecule type" value="Genomic_DNA"/>
</dbReference>
<dbReference type="InterPro" id="IPR050349">
    <property type="entry name" value="WD_LIS1/nudF_dynein_reg"/>
</dbReference>
<evidence type="ECO:0000259" key="5">
    <source>
        <dbReference type="Pfam" id="PF05729"/>
    </source>
</evidence>
<dbReference type="InterPro" id="IPR019775">
    <property type="entry name" value="WD40_repeat_CS"/>
</dbReference>
<evidence type="ECO:0000256" key="3">
    <source>
        <dbReference type="PROSITE-ProRule" id="PRU00221"/>
    </source>
</evidence>
<feature type="coiled-coil region" evidence="4">
    <location>
        <begin position="1114"/>
        <end position="1213"/>
    </location>
</feature>
<reference evidence="6" key="1">
    <citation type="submission" date="2021-01" db="EMBL/GenBank/DDBJ databases">
        <authorList>
            <consortium name="Genoscope - CEA"/>
            <person name="William W."/>
        </authorList>
    </citation>
    <scope>NUCLEOTIDE SEQUENCE</scope>
</reference>
<evidence type="ECO:0000256" key="4">
    <source>
        <dbReference type="SAM" id="Coils"/>
    </source>
</evidence>
<dbReference type="Proteomes" id="UP000692954">
    <property type="component" value="Unassembled WGS sequence"/>
</dbReference>
<comment type="caution">
    <text evidence="6">The sequence shown here is derived from an EMBL/GenBank/DDBJ whole genome shotgun (WGS) entry which is preliminary data.</text>
</comment>
<feature type="domain" description="NACHT" evidence="5">
    <location>
        <begin position="1313"/>
        <end position="1481"/>
    </location>
</feature>
<dbReference type="Pfam" id="PF00400">
    <property type="entry name" value="WD40"/>
    <property type="match status" value="4"/>
</dbReference>
<gene>
    <name evidence="6" type="ORF">PSON_ATCC_30995.1.T1570112</name>
</gene>
<dbReference type="InterPro" id="IPR007111">
    <property type="entry name" value="NACHT_NTPase"/>
</dbReference>
<evidence type="ECO:0000313" key="6">
    <source>
        <dbReference type="EMBL" id="CAD8125274.1"/>
    </source>
</evidence>
<feature type="repeat" description="WD" evidence="3">
    <location>
        <begin position="2018"/>
        <end position="2059"/>
    </location>
</feature>
<feature type="coiled-coil region" evidence="4">
    <location>
        <begin position="1642"/>
        <end position="1693"/>
    </location>
</feature>
<protein>
    <recommendedName>
        <fullName evidence="5">NACHT domain-containing protein</fullName>
    </recommendedName>
</protein>
<evidence type="ECO:0000256" key="1">
    <source>
        <dbReference type="ARBA" id="ARBA00022574"/>
    </source>
</evidence>
<dbReference type="InterPro" id="IPR001680">
    <property type="entry name" value="WD40_rpt"/>
</dbReference>
<name>A0A8S1RD81_9CILI</name>
<feature type="coiled-coil region" evidence="4">
    <location>
        <begin position="446"/>
        <end position="473"/>
    </location>
</feature>
<keyword evidence="4" id="KW-0175">Coiled coil</keyword>
<sequence length="4236" mass="499606">MLEDETLVSIITSLQNIHNWNNKLNQKNRKSLRGGGCGSSIEEKNIDSIINRDQNLLISSSKPPNFISELNDCLNLLIEAAKLFGDTSQKNSILMKIQWFNHNREHLNYLCIDRRETTKNYELIQQKFESLLTILTSYLRSSGFICYQILQICNELLRILYAFQLENPKRCFDISVQQDYLEKISEFNTQLDIEQANVWKTGIEFEITIMKIMIMNSKTNSTEGTDLLINFFKEAAKSIVSFSPTDSLLQTIIDGGKYLLKRGIEKKLYPKEVYQTYYLFQLMKWSIIRQLKSKYSVYEQIQQLKNIFQQYILLSENWVLHFSWIQMITDIISYRPIINKTTLFKKFPDQQLKLWNSLIENNLIHCVSYNKIEAVMSLFQDSQHQIHDVDLSNLLENYSKKKFVLFSQFLLRGDITQNVNNWDYYKKFAFKNQKDKTQEDYEHILANQEQEVLKKLINNIKSEKDEIIQIHSRILQSFSNYFQEPSQTFIKIFQDDNQFSIQQFLETYKKLILQTNYFQEISKFEAAKLKLLNPYFDKFKMTVEFSNNKLLIKLQNLQKQIDSFVKQQLNEFINILLNYFLDAIKFASSAQVFNQYLETQQQQDVNKIKKQFEILNFQAIFTTFENQLDQFIINLNTFKEDFIKFIQQKANPDIMAIKIPNQNIFDIIEYSISGGWIKQIVKKLLDEQSNKFLLFKSQFTGQEDIYQNFIDCRFNIFIIKFLMQFYRIQQNNIYTFNQQMQNYISNDEQPEELDEQTLQKIIENILIQQKQKLNALLNQMKQLPDEQSIKIGCKNLLAQIKSDFQLIKDESKQYRNQELIHDILKFFADSQYIIFQVQDEADQVFKLDELLIKYENKFNEINIRKDNINEKTTQGESNQINKFQTPFLNYDNKNLQQILKQCNKYFKGYQQLLCFELDLIEQQKIVWNQKLKQVQTAQDQLNQVQNINLQIQNINSKIGNFFNSKVKSQIEYLIRSLADQNKQKIEYFVIDLKLTDFLSFFYQLSHSEYAKDLKADKVNDSIWLSIKDTYKATKNKLVELLDFKPDYKVREGLAYNLIRLQYSIQEQQINQFSCKYVQHMWVFEKDQRVRNLLKNKELVEIQKQLFAQDFDNFSSSIKDELKERLQKLENLQQQIKLEGNQQKREQIQQQLKETYEELDTSLDNISELSEAIDISLVFLKDISRDVKQIKTQIDNLQESVNQLGEDIRKLRGKNYKELLEMRKQKLLLQSKLTEVDSVYIQLETIEYNPFTGKNILFENKLSTYLMMNQWDDPKGEVNEFIWEEELQKNEGQNDQQDQNDQQEKPKKKELKDVLLISGFAGSGKSKAARKIEEFLWQQQGTHSKWIPIFVSLPTLKNPKYNLFEQALETENYQFDKYQIRELKEAIQNKQEKIILILDSYDEMKQDCIQQNLIKTNKLFQDLSIDKSNRQMKVIITTRKEILNTVGYQTWFYGDSIQTLKEVQLQNFNEEQQTEYLNQYVELSIKRKIKEVYEFVKSISGQSFDLEEFLTIWNLVSQQAKNSIKKSEISKQDGIFQNKEEELIIQKIKTHKILEVLKDEQTTALQKELIALWNAQQFKKSIESVKIQDLLTTPFMLEIVVQVLPNMTKMYKGSTLIKDIFAQNFMKLKKQERVSKFLREFYQKELQISNQNKQQNLISIEDEQISAKQINEEQEQSKIEKAKLEEIIDKFDKENFFQKYSIVSSLNKIDDCIVFDGYSVKLNPDDIKLVIMSLKLKKFTIFEFYESFISFYHEQQIQKQRELGKISNYDNFAFDISQFSYSLAIDMSLRELSQVAYKPQGKLQLESNYKIKQTIDDWLKQYFDIEDEYKKLIRSCILLSAKGSTYSFTHKSIQEFYVAKYIFDLLISLNDFNLNSSEVENQDLKKNQQILINSVFNNPDFNISTDNFRNVINFVKEKLISDETITQKLIDIVKLSKSKTCCRSASNSIYLLRQMNVYLGGQNFNEIQLDNTNISGLSFFDCDLSYSKFNNVEINSCNLNFADLSNTQWDIVCKEMAFLKGHKERILEIRFSPNSQYIASAGMENIIKLWDAKTYKCIANLEGHTAQINTLSFSSKSQFLFSGSNDCTIRKWDIRNQKTEIKSQIIQKFKDQILKLQISKDSQKLYVQEKKGCFQILNLQQNDLTIIDDLVFQLEKPSMQLFALNPIEPIVAILYETNVIEFINYLTKTEVRSYAIIDSVDDPVRRMIFSQDGKYFAISRKNSAQVWDITENTNEILRQFSFPNIILKQIYFDSSGKYLIFTTDLFLFQREIINKKIQNQEQKEICFEIQISTDGRLTAIVQEKKIIIKEFLTDYIIRTLPFNFQPGQIRFSNDNSKLAFFLKENDIIMHFQILGVNKFEIIYDLPWNKHQWKDLILSRNFEKFIINFSILENQVNQFEGSLIIEKIQKDPKNRQYNLNMEKFCIKANSWIIAYTNSQANSIAIFDLDKSELIHEPLQNEKKEILSFQFSPIKNQIAVGYKGEFLIWNLDQKKCFVEKRIILENLDILNLKYSTNGSKIGFIFTDSFQIYDLDRESLILFEEKFKPKTVAFSLDDKVIGFIDDNQQVIIQNQNNEIKKLEFDNQLQLKFNQDQKSIIIGGNNKLILLDLTTLQFKIEQLTFIKFEYITFSHTLNLIALHKDRILELWMLQDHKFKYLGSQLYDQAIKQIDFVNEDQNIIILKQDLELVIYDLKQIQFNYIFEGNFQCGAFSTFDQIALAQDKQIKLFNSQTQKQDSLEVEKIQYLEFFQSKQNLLLSISNHEIIIWDFILNIQIKNVQILKQTQSKLCLNEELIITQDQNIIMIWDISDIENIQLRGLHENIYSFSINEGQKLAVGIKDGQEIKIQDLFNIQFGLTMNMKQEILKLVINDVQQFYIFLTDKDRLYIYQENKKKIIELHNYVSQFAYYQEKNYIAIIQGKKILLTELLNDKLNIINTFDFLRNLNPNDLPTFSNDGDYLLIYQSANLICLLSTTSSKKQICKVLHFSEATNSNVPKKVQVYTNQEISNNQLLLALMNSNSFKLIDVEKVNKPFLIEADSLLQFELSLDEEIVCLGLKQVIIIQYTNVFNIQMPKILFHLNHQKFFKAVSYDTFVYLNKKNRVNLFSASDQSHTKIDIPIDKIVGIDYLQYKDRLAISTEMNKIIFFDLKEKKIVGFLKAQQKQINSVAESPDGSAFASASDDLLIKLWNIKQNQSSEVMEAHQYSISALAISQDGQIVASGNLKGVEEEVPIFLWDLTNKKLIKKLQRHQDSVNCIEISFCQQLLFSASIDGTIIVWNIEYPQVAKMLYCIDEFNYSINSLIITQTTQAFVALCNLDNIQKLSIESIKKQKETSTTIKIKNLLTSEDFILQNYSFQTVDKFIYVSEKSRLVMLNIETKNQETFKKEYVTQFITSKDNSLILAQTGYGLIFSLKKNTKNQWIKQDLLLFSNQTFFMLTPNNKFLFQMLDIKQSGQDIIHTKILIHDFNKLNSYFGDLVQSHIFREFENRVCKLMKDMLISIQNTEIQIEIIKEKKILKKIQGCSNPKSIQVSEDRKYLAYNNELEQKIIIWEMDDPNKIIQLGLTNENLIMFQFSSNDSNKIYALYLSGILRNWNVATQSSLLIEISFGLKQYKYFYFSSNLKYLICQNEAKKIDVFEIANSNKYFEISVHDIQRTAFSKNEEQFALAIVQEEDFIILKNVKVQSQINWINVKFINSHISFTNNDQELICCSGKSIYLWRINESLQHVLIGFWQINTYGFEQVCYDCQKQTIIIQNFSGIEEYKLIQSVQALSQEVFENLNNQKSVCFSPDSKYFIHLNPYLRIYQVDNLKMLIENKDFEGQSIQFQQNEILVIAHNQELQFLNITDINKIVEIKKINYLNQIFDFTLSQNYSLIQFKNNNQDQEKELDQAILNKVYLNDCTLLAIFYTNRKPQFSEDGKYLALNRSNKIQIIQIQNLQKLKLEQTLFLDKKCNYGQIFYHPDGELIFLFTNQSISILDSHTLKIIKQQVIDFEVKEVQISMNWKYFALMGSNFFVKIFLYLNQEEITFQQPINQNQNPINCIALSPKGDFLLTGWQNQENFTNLISLWKLEEGKELCSNDQITDQVKILKFCPNGINFVAGLSDGSVNLYSIDLRQLRQKQQDQYNICCYQTFAKQSLLLAQECNLTQATIQSEEKSLIELFCQKGAIKTQLKENLKQKLQDYKSLIISYIYLFSVQLIKQNISKLFYYNFYNLFFDLNQEFQPRIFNQTKNYYKITY</sequence>
<feature type="repeat" description="WD" evidence="3">
    <location>
        <begin position="3244"/>
        <end position="3285"/>
    </location>
</feature>
<keyword evidence="2" id="KW-0677">Repeat</keyword>
<accession>A0A8S1RD81</accession>
<dbReference type="PROSITE" id="PS00678">
    <property type="entry name" value="WD_REPEATS_1"/>
    <property type="match status" value="1"/>
</dbReference>